<dbReference type="SUPFAM" id="SSF55060">
    <property type="entry name" value="GHMP Kinase, C-terminal domain"/>
    <property type="match status" value="1"/>
</dbReference>
<evidence type="ECO:0000256" key="2">
    <source>
        <dbReference type="ARBA" id="ARBA00022741"/>
    </source>
</evidence>
<dbReference type="PIRSF" id="PIRSF015950">
    <property type="entry name" value="Mev_P_decrbx"/>
    <property type="match status" value="1"/>
</dbReference>
<dbReference type="EMBL" id="JAETXX010000001">
    <property type="protein sequence ID" value="MCF8713958.1"/>
    <property type="molecule type" value="Genomic_DNA"/>
</dbReference>
<dbReference type="InterPro" id="IPR053859">
    <property type="entry name" value="MVD-like_N"/>
</dbReference>
<name>A0ABS9J0K6_9FLAO</name>
<keyword evidence="1" id="KW-0444">Lipid biosynthesis</keyword>
<dbReference type="InterPro" id="IPR014721">
    <property type="entry name" value="Ribsml_uS5_D2-typ_fold_subgr"/>
</dbReference>
<feature type="domain" description="Mvd1 C-terminal" evidence="6">
    <location>
        <begin position="213"/>
        <end position="342"/>
    </location>
</feature>
<dbReference type="PANTHER" id="PTHR10977">
    <property type="entry name" value="DIPHOSPHOMEVALONATE DECARBOXYLASE"/>
    <property type="match status" value="1"/>
</dbReference>
<keyword evidence="2" id="KW-0547">Nucleotide-binding</keyword>
<evidence type="ECO:0000256" key="5">
    <source>
        <dbReference type="ARBA" id="ARBA00023239"/>
    </source>
</evidence>
<reference evidence="8 9" key="1">
    <citation type="submission" date="2021-01" db="EMBL/GenBank/DDBJ databases">
        <title>Genome sequencing of Joostella atrarenae M1-2 (= KCTC 23194).</title>
        <authorList>
            <person name="Zakaria M.R."/>
            <person name="Lam M.Q."/>
            <person name="Chong C.S."/>
        </authorList>
    </citation>
    <scope>NUCLEOTIDE SEQUENCE [LARGE SCALE GENOMIC DNA]</scope>
    <source>
        <strain evidence="8 9">M1-2</strain>
    </source>
</reference>
<dbReference type="Pfam" id="PF18376">
    <property type="entry name" value="MDD_C"/>
    <property type="match status" value="1"/>
</dbReference>
<protein>
    <submittedName>
        <fullName evidence="8">Diphosphomevalonate decarboxylase</fullName>
    </submittedName>
</protein>
<keyword evidence="3" id="KW-0067">ATP-binding</keyword>
<feature type="domain" description="Diphosphomevalonate decarboxylase-like N-terminal" evidence="7">
    <location>
        <begin position="25"/>
        <end position="186"/>
    </location>
</feature>
<dbReference type="Pfam" id="PF22700">
    <property type="entry name" value="MVD-like_N"/>
    <property type="match status" value="1"/>
</dbReference>
<evidence type="ECO:0000313" key="9">
    <source>
        <dbReference type="Proteomes" id="UP000829517"/>
    </source>
</evidence>
<dbReference type="Gene3D" id="3.30.70.890">
    <property type="entry name" value="GHMP kinase, C-terminal domain"/>
    <property type="match status" value="1"/>
</dbReference>
<dbReference type="Gene3D" id="3.30.230.10">
    <property type="match status" value="1"/>
</dbReference>
<gene>
    <name evidence="8" type="ORF">JM658_03880</name>
</gene>
<dbReference type="Proteomes" id="UP000829517">
    <property type="component" value="Unassembled WGS sequence"/>
</dbReference>
<keyword evidence="4" id="KW-0443">Lipid metabolism</keyword>
<dbReference type="RefSeq" id="WP_236957915.1">
    <property type="nucleotide sequence ID" value="NZ_JAETXX010000001.1"/>
</dbReference>
<evidence type="ECO:0000256" key="4">
    <source>
        <dbReference type="ARBA" id="ARBA00023098"/>
    </source>
</evidence>
<evidence type="ECO:0000256" key="1">
    <source>
        <dbReference type="ARBA" id="ARBA00022516"/>
    </source>
</evidence>
<comment type="caution">
    <text evidence="8">The sequence shown here is derived from an EMBL/GenBank/DDBJ whole genome shotgun (WGS) entry which is preliminary data.</text>
</comment>
<proteinExistence type="predicted"/>
<dbReference type="PANTHER" id="PTHR10977:SF3">
    <property type="entry name" value="DIPHOSPHOMEVALONATE DECARBOXYLASE"/>
    <property type="match status" value="1"/>
</dbReference>
<organism evidence="8 9">
    <name type="scientific">Joostella atrarenae</name>
    <dbReference type="NCBI Taxonomy" id="679257"/>
    <lineage>
        <taxon>Bacteria</taxon>
        <taxon>Pseudomonadati</taxon>
        <taxon>Bacteroidota</taxon>
        <taxon>Flavobacteriia</taxon>
        <taxon>Flavobacteriales</taxon>
        <taxon>Flavobacteriaceae</taxon>
        <taxon>Joostella</taxon>
    </lineage>
</organism>
<sequence>MTTDVFIPAPYVNKLENGSCTWQSPSNIALVKYWGKLENQIPANPSISFTLDNCHTRTTLEYVKKESGDDKSTFSFKVYLNDELKEDFAPKIEVFFKRVVVYLPFLKEYHFTIKTFNSFPHSSGIASSASGMSALALCLMDLEKQLLGSMEKDFFNKKASFLARLGSGSACRSIEGPIVGWGAHKNIEGSTDLYGVQYSGAVHKVFENYQDTILLVDVGEKKVSSTVGHSLMNGHPFAEERFKQAHTNLDKLKEIFESGNLNSFIEVVESEALTLHAMMMTSIPYFILLKPNTLQIIDKIWGYRKTTGSKICFTLDAGANVHILYPENEKETVLNFIKSELVAYCKNGKYICDQIGFGAKKL</sequence>
<dbReference type="InterPro" id="IPR005935">
    <property type="entry name" value="Mev_decarb"/>
</dbReference>
<dbReference type="InterPro" id="IPR036554">
    <property type="entry name" value="GHMP_kinase_C_sf"/>
</dbReference>
<keyword evidence="9" id="KW-1185">Reference proteome</keyword>
<dbReference type="InterPro" id="IPR041431">
    <property type="entry name" value="Mvd1_C"/>
</dbReference>
<evidence type="ECO:0000313" key="8">
    <source>
        <dbReference type="EMBL" id="MCF8713958.1"/>
    </source>
</evidence>
<keyword evidence="5" id="KW-0456">Lyase</keyword>
<dbReference type="SUPFAM" id="SSF54211">
    <property type="entry name" value="Ribosomal protein S5 domain 2-like"/>
    <property type="match status" value="1"/>
</dbReference>
<accession>A0ABS9J0K6</accession>
<evidence type="ECO:0000259" key="7">
    <source>
        <dbReference type="Pfam" id="PF22700"/>
    </source>
</evidence>
<evidence type="ECO:0000259" key="6">
    <source>
        <dbReference type="Pfam" id="PF18376"/>
    </source>
</evidence>
<evidence type="ECO:0000256" key="3">
    <source>
        <dbReference type="ARBA" id="ARBA00022840"/>
    </source>
</evidence>
<dbReference type="InterPro" id="IPR020568">
    <property type="entry name" value="Ribosomal_Su5_D2-typ_SF"/>
</dbReference>